<evidence type="ECO:0000313" key="2">
    <source>
        <dbReference type="EMBL" id="PVY39347.1"/>
    </source>
</evidence>
<sequence length="194" mass="21371">MKEQCICHTPLQALLIARSAEPALLEAAIAGALGRSLADGTLVLDSVVYSLADLRAKCSFIIYCRRCDTQAFFRQASELRRRVESVGLCRKFRGGSSVRFNRLEVPEMRIDETGIFIRGTAEIDLCESAFSGCDRPEGCSRSVDLVLLKKEIEEEMIGCSFRPVQIEIIPDSEIVFRGIAGCGPKVEVALALPR</sequence>
<dbReference type="GeneID" id="78295998"/>
<accession>A0A2U1ASV3</accession>
<evidence type="ECO:0000313" key="3">
    <source>
        <dbReference type="Proteomes" id="UP000245959"/>
    </source>
</evidence>
<dbReference type="Proteomes" id="UP000576225">
    <property type="component" value="Unassembled WGS sequence"/>
</dbReference>
<evidence type="ECO:0000313" key="4">
    <source>
        <dbReference type="Proteomes" id="UP000576225"/>
    </source>
</evidence>
<keyword evidence="3" id="KW-1185">Reference proteome</keyword>
<dbReference type="AlphaFoldDB" id="A0A2U1ASV3"/>
<proteinExistence type="predicted"/>
<protein>
    <submittedName>
        <fullName evidence="2">Uncharacterized protein</fullName>
    </submittedName>
</protein>
<reference evidence="2 3" key="1">
    <citation type="submission" date="2018-04" db="EMBL/GenBank/DDBJ databases">
        <title>Genomic Encyclopedia of Type Strains, Phase IV (KMG-IV): sequencing the most valuable type-strain genomes for metagenomic binning, comparative biology and taxonomic classification.</title>
        <authorList>
            <person name="Goeker M."/>
        </authorList>
    </citation>
    <scope>NUCLEOTIDE SEQUENCE [LARGE SCALE GENOMIC DNA]</scope>
    <source>
        <strain evidence="2 3">DSM 14823</strain>
    </source>
</reference>
<reference evidence="1 4" key="2">
    <citation type="submission" date="2020-04" db="EMBL/GenBank/DDBJ databases">
        <authorList>
            <person name="Hitch T.C.A."/>
            <person name="Wylensek D."/>
            <person name="Clavel T."/>
        </authorList>
    </citation>
    <scope>NUCLEOTIDE SEQUENCE [LARGE SCALE GENOMIC DNA]</scope>
    <source>
        <strain evidence="1 4">COR2-253-APC-1A</strain>
    </source>
</reference>
<dbReference type="RefSeq" id="WP_116884706.1">
    <property type="nucleotide sequence ID" value="NZ_CABMMC010000049.1"/>
</dbReference>
<comment type="caution">
    <text evidence="2">The sequence shown here is derived from an EMBL/GenBank/DDBJ whole genome shotgun (WGS) entry which is preliminary data.</text>
</comment>
<evidence type="ECO:0000313" key="1">
    <source>
        <dbReference type="EMBL" id="NMD85967.1"/>
    </source>
</evidence>
<organism evidence="2 3">
    <name type="scientific">Victivallis vadensis</name>
    <dbReference type="NCBI Taxonomy" id="172901"/>
    <lineage>
        <taxon>Bacteria</taxon>
        <taxon>Pseudomonadati</taxon>
        <taxon>Lentisphaerota</taxon>
        <taxon>Lentisphaeria</taxon>
        <taxon>Victivallales</taxon>
        <taxon>Victivallaceae</taxon>
        <taxon>Victivallis</taxon>
    </lineage>
</organism>
<gene>
    <name evidence="2" type="ORF">C8D82_12121</name>
    <name evidence="1" type="ORF">HF882_05150</name>
</gene>
<dbReference type="EMBL" id="QEKH01000021">
    <property type="protein sequence ID" value="PVY39347.1"/>
    <property type="molecule type" value="Genomic_DNA"/>
</dbReference>
<dbReference type="Proteomes" id="UP000245959">
    <property type="component" value="Unassembled WGS sequence"/>
</dbReference>
<name>A0A2U1ASV3_9BACT</name>
<dbReference type="EMBL" id="JABAEW010000007">
    <property type="protein sequence ID" value="NMD85967.1"/>
    <property type="molecule type" value="Genomic_DNA"/>
</dbReference>